<proteinExistence type="predicted"/>
<evidence type="ECO:0000313" key="2">
    <source>
        <dbReference type="Proteomes" id="UP000289411"/>
    </source>
</evidence>
<organism evidence="1 2">
    <name type="scientific">Lichenibacterium ramalinae</name>
    <dbReference type="NCBI Taxonomy" id="2316527"/>
    <lineage>
        <taxon>Bacteria</taxon>
        <taxon>Pseudomonadati</taxon>
        <taxon>Pseudomonadota</taxon>
        <taxon>Alphaproteobacteria</taxon>
        <taxon>Hyphomicrobiales</taxon>
        <taxon>Lichenihabitantaceae</taxon>
        <taxon>Lichenibacterium</taxon>
    </lineage>
</organism>
<protein>
    <submittedName>
        <fullName evidence="1">Uncharacterized protein</fullName>
    </submittedName>
</protein>
<name>A0A4Q2RDX7_9HYPH</name>
<dbReference type="RefSeq" id="WP_129218542.1">
    <property type="nucleotide sequence ID" value="NZ_QYBC01000005.1"/>
</dbReference>
<dbReference type="EMBL" id="QYBC01000005">
    <property type="protein sequence ID" value="RYB06033.1"/>
    <property type="molecule type" value="Genomic_DNA"/>
</dbReference>
<evidence type="ECO:0000313" key="1">
    <source>
        <dbReference type="EMBL" id="RYB06033.1"/>
    </source>
</evidence>
<keyword evidence="2" id="KW-1185">Reference proteome</keyword>
<reference evidence="1 2" key="2">
    <citation type="submission" date="2019-02" db="EMBL/GenBank/DDBJ databases">
        <title>'Lichenibacterium ramalinii' gen. nov. sp. nov., 'Lichenibacterium minor' gen. nov. sp. nov.</title>
        <authorList>
            <person name="Pankratov T."/>
        </authorList>
    </citation>
    <scope>NUCLEOTIDE SEQUENCE [LARGE SCALE GENOMIC DNA]</scope>
    <source>
        <strain evidence="1 2">RmlP001</strain>
    </source>
</reference>
<comment type="caution">
    <text evidence="1">The sequence shown here is derived from an EMBL/GenBank/DDBJ whole genome shotgun (WGS) entry which is preliminary data.</text>
</comment>
<reference evidence="1 2" key="1">
    <citation type="submission" date="2018-09" db="EMBL/GenBank/DDBJ databases">
        <authorList>
            <person name="Grouzdev D.S."/>
            <person name="Krutkina M.S."/>
        </authorList>
    </citation>
    <scope>NUCLEOTIDE SEQUENCE [LARGE SCALE GENOMIC DNA]</scope>
    <source>
        <strain evidence="1 2">RmlP001</strain>
    </source>
</reference>
<dbReference type="Proteomes" id="UP000289411">
    <property type="component" value="Unassembled WGS sequence"/>
</dbReference>
<gene>
    <name evidence="1" type="ORF">D3272_07505</name>
</gene>
<dbReference type="AlphaFoldDB" id="A0A4Q2RDX7"/>
<sequence>MDYAIEQLGDDRLAVTAPDGRRFTFPIVELQATRRRPRPANSAGDLPVSTPLQVLAEARRAAEDYAILNDLI</sequence>
<accession>A0A4Q2RDX7</accession>
<dbReference type="OrthoDB" id="9876766at2"/>